<keyword evidence="2" id="KW-1185">Reference proteome</keyword>
<evidence type="ECO:0008006" key="3">
    <source>
        <dbReference type="Google" id="ProtNLM"/>
    </source>
</evidence>
<accession>A0AAV7K5H8</accession>
<dbReference type="InterPro" id="IPR034609">
    <property type="entry name" value="Syce2"/>
</dbReference>
<gene>
    <name evidence="1" type="ORF">LOD99_1273</name>
</gene>
<name>A0AAV7K5H8_9METZ</name>
<comment type="caution">
    <text evidence="1">The sequence shown here is derived from an EMBL/GenBank/DDBJ whole genome shotgun (WGS) entry which is preliminary data.</text>
</comment>
<dbReference type="AlphaFoldDB" id="A0AAV7K5H8"/>
<sequence length="139" mass="15569">MSQDNTQSTTVAATNVSPSVTLTNGILSQDNEPIPHMSSLESLQECARQLIQEINAKRQRDATILSELKTELDNHTTSSFARIEKFILSKSQATSEVIQTKLQILFNTLNHVSELKSELEHFRNDLEVLNCDTQKPGIM</sequence>
<organism evidence="1 2">
    <name type="scientific">Oopsacas minuta</name>
    <dbReference type="NCBI Taxonomy" id="111878"/>
    <lineage>
        <taxon>Eukaryota</taxon>
        <taxon>Metazoa</taxon>
        <taxon>Porifera</taxon>
        <taxon>Hexactinellida</taxon>
        <taxon>Hexasterophora</taxon>
        <taxon>Lyssacinosida</taxon>
        <taxon>Leucopsacidae</taxon>
        <taxon>Oopsacas</taxon>
    </lineage>
</organism>
<proteinExistence type="predicted"/>
<dbReference type="GO" id="GO:0007130">
    <property type="term" value="P:synaptonemal complex assembly"/>
    <property type="evidence" value="ECO:0007669"/>
    <property type="project" value="InterPro"/>
</dbReference>
<reference evidence="1 2" key="1">
    <citation type="journal article" date="2023" name="BMC Biol.">
        <title>The compact genome of the sponge Oopsacas minuta (Hexactinellida) is lacking key metazoan core genes.</title>
        <authorList>
            <person name="Santini S."/>
            <person name="Schenkelaars Q."/>
            <person name="Jourda C."/>
            <person name="Duchesne M."/>
            <person name="Belahbib H."/>
            <person name="Rocher C."/>
            <person name="Selva M."/>
            <person name="Riesgo A."/>
            <person name="Vervoort M."/>
            <person name="Leys S.P."/>
            <person name="Kodjabachian L."/>
            <person name="Le Bivic A."/>
            <person name="Borchiellini C."/>
            <person name="Claverie J.M."/>
            <person name="Renard E."/>
        </authorList>
    </citation>
    <scope>NUCLEOTIDE SEQUENCE [LARGE SCALE GENOMIC DNA]</scope>
    <source>
        <strain evidence="1">SPO-2</strain>
    </source>
</reference>
<protein>
    <recommendedName>
        <fullName evidence="3">Biogenesis of lysosome-related organelles complex 1 subunit 7</fullName>
    </recommendedName>
</protein>
<dbReference type="PANTHER" id="PTHR28398">
    <property type="entry name" value="SYNAPTONEMAL COMPLEX CENTRAL ELEMENT PROTEIN 2"/>
    <property type="match status" value="1"/>
</dbReference>
<dbReference type="GO" id="GO:0000801">
    <property type="term" value="C:central element"/>
    <property type="evidence" value="ECO:0007669"/>
    <property type="project" value="InterPro"/>
</dbReference>
<evidence type="ECO:0000313" key="1">
    <source>
        <dbReference type="EMBL" id="KAI6656477.1"/>
    </source>
</evidence>
<dbReference type="PANTHER" id="PTHR28398:SF1">
    <property type="entry name" value="SYNAPTONEMAL COMPLEX CENTRAL ELEMENT PROTEIN 2"/>
    <property type="match status" value="1"/>
</dbReference>
<evidence type="ECO:0000313" key="2">
    <source>
        <dbReference type="Proteomes" id="UP001165289"/>
    </source>
</evidence>
<dbReference type="Proteomes" id="UP001165289">
    <property type="component" value="Unassembled WGS sequence"/>
</dbReference>
<dbReference type="EMBL" id="JAKMXF010000144">
    <property type="protein sequence ID" value="KAI6656477.1"/>
    <property type="molecule type" value="Genomic_DNA"/>
</dbReference>